<dbReference type="KEGG" id="mez:Mtc_1611"/>
<dbReference type="InterPro" id="IPR036390">
    <property type="entry name" value="WH_DNA-bd_sf"/>
</dbReference>
<dbReference type="GeneID" id="11971749"/>
<dbReference type="InterPro" id="IPR036388">
    <property type="entry name" value="WH-like_DNA-bd_sf"/>
</dbReference>
<dbReference type="Gene3D" id="1.10.10.10">
    <property type="entry name" value="Winged helix-like DNA-binding domain superfamily/Winged helix DNA-binding domain"/>
    <property type="match status" value="1"/>
</dbReference>
<protein>
    <submittedName>
        <fullName evidence="1">Uncharacterized protein</fullName>
    </submittedName>
</protein>
<dbReference type="STRING" id="1041930.Mtc_1611"/>
<dbReference type="HOGENOM" id="CLU_176006_1_1_2"/>
<reference evidence="1 2" key="1">
    <citation type="journal article" date="2012" name="J. Bacteriol.">
        <title>Complete genome sequence of a thermophilic methanogen, Methanocella conradii HZ254, isolated from Chinese rice field soil.</title>
        <authorList>
            <person name="Lu Z."/>
            <person name="Lu Y."/>
        </authorList>
    </citation>
    <scope>NUCLEOTIDE SEQUENCE [LARGE SCALE GENOMIC DNA]</scope>
    <source>
        <strain evidence="2">DSM 24694 / JCM 17849 / CGMCC 1.5162 / HZ254</strain>
    </source>
</reference>
<gene>
    <name evidence="1" type="ordered locus">Mtc_1611</name>
</gene>
<dbReference type="EMBL" id="CP003243">
    <property type="protein sequence ID" value="AFD00361.1"/>
    <property type="molecule type" value="Genomic_DNA"/>
</dbReference>
<keyword evidence="2" id="KW-1185">Reference proteome</keyword>
<dbReference type="SUPFAM" id="SSF46785">
    <property type="entry name" value="Winged helix' DNA-binding domain"/>
    <property type="match status" value="1"/>
</dbReference>
<dbReference type="Proteomes" id="UP000005233">
    <property type="component" value="Chromosome"/>
</dbReference>
<accession>H8I7W1</accession>
<evidence type="ECO:0000313" key="1">
    <source>
        <dbReference type="EMBL" id="AFD00361.1"/>
    </source>
</evidence>
<evidence type="ECO:0000313" key="2">
    <source>
        <dbReference type="Proteomes" id="UP000005233"/>
    </source>
</evidence>
<dbReference type="eggNOG" id="arCOG00394">
    <property type="taxonomic scope" value="Archaea"/>
</dbReference>
<organism evidence="1 2">
    <name type="scientific">Methanocella conradii (strain DSM 24694 / JCM 17849 / CGMCC 1.5162 / HZ254)</name>
    <dbReference type="NCBI Taxonomy" id="1041930"/>
    <lineage>
        <taxon>Archaea</taxon>
        <taxon>Methanobacteriati</taxon>
        <taxon>Methanobacteriota</taxon>
        <taxon>Stenosarchaea group</taxon>
        <taxon>Methanomicrobia</taxon>
        <taxon>Methanocellales</taxon>
        <taxon>Methanocellaceae</taxon>
        <taxon>Methanocella</taxon>
    </lineage>
</organism>
<dbReference type="Pfam" id="PF13412">
    <property type="entry name" value="HTH_24"/>
    <property type="match status" value="1"/>
</dbReference>
<dbReference type="AlphaFoldDB" id="H8I7W1"/>
<sequence>MPPSAKLVYKVLESSGLLTQKDIIKKTYLPPRTVRYALKRLRDENILQERFYFKDARQSLYGLNKDAAGVVGG</sequence>
<proteinExistence type="predicted"/>
<name>H8I7W1_METCZ</name>
<dbReference type="RefSeq" id="WP_014406192.1">
    <property type="nucleotide sequence ID" value="NC_017034.1"/>
</dbReference>